<keyword evidence="4" id="KW-1185">Reference proteome</keyword>
<proteinExistence type="predicted"/>
<dbReference type="Pfam" id="PF01388">
    <property type="entry name" value="ARID"/>
    <property type="match status" value="1"/>
</dbReference>
<dbReference type="Gene3D" id="1.10.150.60">
    <property type="entry name" value="ARID DNA-binding domain"/>
    <property type="match status" value="1"/>
</dbReference>
<dbReference type="AlphaFoldDB" id="A0A5C3LBY4"/>
<feature type="region of interest" description="Disordered" evidence="1">
    <location>
        <begin position="92"/>
        <end position="141"/>
    </location>
</feature>
<feature type="compositionally biased region" description="Pro residues" evidence="1">
    <location>
        <begin position="330"/>
        <end position="339"/>
    </location>
</feature>
<dbReference type="OrthoDB" id="1938591at2759"/>
<dbReference type="GO" id="GO:0003677">
    <property type="term" value="F:DNA binding"/>
    <property type="evidence" value="ECO:0007669"/>
    <property type="project" value="InterPro"/>
</dbReference>
<dbReference type="CDD" id="cd16100">
    <property type="entry name" value="ARID"/>
    <property type="match status" value="1"/>
</dbReference>
<feature type="region of interest" description="Disordered" evidence="1">
    <location>
        <begin position="1"/>
        <end position="27"/>
    </location>
</feature>
<feature type="region of interest" description="Disordered" evidence="1">
    <location>
        <begin position="272"/>
        <end position="430"/>
    </location>
</feature>
<protein>
    <recommendedName>
        <fullName evidence="2">ARID domain-containing protein</fullName>
    </recommendedName>
</protein>
<feature type="compositionally biased region" description="Polar residues" evidence="1">
    <location>
        <begin position="402"/>
        <end position="411"/>
    </location>
</feature>
<accession>A0A5C3LBY4</accession>
<dbReference type="PROSITE" id="PS51011">
    <property type="entry name" value="ARID"/>
    <property type="match status" value="1"/>
</dbReference>
<dbReference type="SMART" id="SM01014">
    <property type="entry name" value="ARID"/>
    <property type="match status" value="1"/>
</dbReference>
<dbReference type="InterPro" id="IPR001606">
    <property type="entry name" value="ARID_dom"/>
</dbReference>
<dbReference type="SUPFAM" id="SSF46774">
    <property type="entry name" value="ARID-like"/>
    <property type="match status" value="1"/>
</dbReference>
<feature type="compositionally biased region" description="Polar residues" evidence="1">
    <location>
        <begin position="108"/>
        <end position="137"/>
    </location>
</feature>
<dbReference type="InterPro" id="IPR036431">
    <property type="entry name" value="ARID_dom_sf"/>
</dbReference>
<sequence length="919" mass="100536">MLPQNGQQRAPQQQQAGPGFGGFMGQGSQSFEGQYFGNLDASQAAKQMAALNAAKQARMAANPRASSAGLASAGGTSSGSYFGGINNFPPQNPDLLSSGGGPHARLQIPNNHATSSLPINQSLLDPSMSHHPNSRSAQQQRQQGFLLGLHNLMVKLGQPLPPALTGIPAPNYNPSTSPWSHIEPGSEVGSLKLAGKDVNLFRLWSAVFQSGGGQVLSANNGWPSLLPHFDLPEEFPSVQANGSSSVATMLHQIYMSVLYQFEDSYRKNMQENQRKANVANRPGNMMPNAPMSGGQPIPQQVNPANPAQMQRPMSQVPQASPVPNGMPRYPSMPPQPSRPPSGVMPGGDPTLQATQTPDLNLLDQDGQGIKRKFDTTDLESKRARPRTDLQTGNPMVMPPKEQNPSELPSQLPQAAASTPPRPRQQPSRRKIEYVPLAREVDTYGGRDLRIIETELNHGSQRRPLRELNDWGTVDIECLTMSIRSRLGPELSYALTTFALLSTMRGQTPGSGFPIFQCVDLLEEALDLVEDTAFEGPETTTATNDTSGIVTNHQLVTLILDTQSHPFASLEDRQGFKAPEDGLQQRPAHYILAVLNVVRNLSTVPDNVEFLAKHVRLLDIFLRLCAVVQENGTVKPASPALSLNDLVLIRKDVLYTLSTLAGLTTLAASNSPKMSIRITKRIFDLVASYLVDPTEAVQPSGTVQQAGMPVNSHTRPPTLADVALETFNRFSQPDHNRKLLVQAVSHPRLWGLFEALVHRLPISDADFQLIAREPWLSYVEKTIMAIYSLSFMAPPDLKQKMRNDRVLGFKSVMARLLHKFLVNNTHDGRMFFMVCSRRITETLKVLDDALDPFENPVDSAVPALSFGMGFADATDSGLEKGTGLLGAHRDSTWEMLMLREVQGDEIMFNELESLVRVECQ</sequence>
<feature type="domain" description="ARID" evidence="2">
    <location>
        <begin position="139"/>
        <end position="266"/>
    </location>
</feature>
<feature type="compositionally biased region" description="Polar residues" evidence="1">
    <location>
        <begin position="297"/>
        <end position="318"/>
    </location>
</feature>
<dbReference type="EMBL" id="ML210146">
    <property type="protein sequence ID" value="TFK30589.1"/>
    <property type="molecule type" value="Genomic_DNA"/>
</dbReference>
<organism evidence="3 4">
    <name type="scientific">Coprinopsis marcescibilis</name>
    <name type="common">Agaric fungus</name>
    <name type="synonym">Psathyrella marcescibilis</name>
    <dbReference type="NCBI Taxonomy" id="230819"/>
    <lineage>
        <taxon>Eukaryota</taxon>
        <taxon>Fungi</taxon>
        <taxon>Dikarya</taxon>
        <taxon>Basidiomycota</taxon>
        <taxon>Agaricomycotina</taxon>
        <taxon>Agaricomycetes</taxon>
        <taxon>Agaricomycetidae</taxon>
        <taxon>Agaricales</taxon>
        <taxon>Agaricineae</taxon>
        <taxon>Psathyrellaceae</taxon>
        <taxon>Coprinopsis</taxon>
    </lineage>
</organism>
<dbReference type="Proteomes" id="UP000307440">
    <property type="component" value="Unassembled WGS sequence"/>
</dbReference>
<evidence type="ECO:0000313" key="4">
    <source>
        <dbReference type="Proteomes" id="UP000307440"/>
    </source>
</evidence>
<feature type="compositionally biased region" description="Low complexity" evidence="1">
    <location>
        <begin position="1"/>
        <end position="17"/>
    </location>
</feature>
<reference evidence="3 4" key="1">
    <citation type="journal article" date="2019" name="Nat. Ecol. Evol.">
        <title>Megaphylogeny resolves global patterns of mushroom evolution.</title>
        <authorList>
            <person name="Varga T."/>
            <person name="Krizsan K."/>
            <person name="Foldi C."/>
            <person name="Dima B."/>
            <person name="Sanchez-Garcia M."/>
            <person name="Sanchez-Ramirez S."/>
            <person name="Szollosi G.J."/>
            <person name="Szarkandi J.G."/>
            <person name="Papp V."/>
            <person name="Albert L."/>
            <person name="Andreopoulos W."/>
            <person name="Angelini C."/>
            <person name="Antonin V."/>
            <person name="Barry K.W."/>
            <person name="Bougher N.L."/>
            <person name="Buchanan P."/>
            <person name="Buyck B."/>
            <person name="Bense V."/>
            <person name="Catcheside P."/>
            <person name="Chovatia M."/>
            <person name="Cooper J."/>
            <person name="Damon W."/>
            <person name="Desjardin D."/>
            <person name="Finy P."/>
            <person name="Geml J."/>
            <person name="Haridas S."/>
            <person name="Hughes K."/>
            <person name="Justo A."/>
            <person name="Karasinski D."/>
            <person name="Kautmanova I."/>
            <person name="Kiss B."/>
            <person name="Kocsube S."/>
            <person name="Kotiranta H."/>
            <person name="LaButti K.M."/>
            <person name="Lechner B.E."/>
            <person name="Liimatainen K."/>
            <person name="Lipzen A."/>
            <person name="Lukacs Z."/>
            <person name="Mihaltcheva S."/>
            <person name="Morgado L.N."/>
            <person name="Niskanen T."/>
            <person name="Noordeloos M.E."/>
            <person name="Ohm R.A."/>
            <person name="Ortiz-Santana B."/>
            <person name="Ovrebo C."/>
            <person name="Racz N."/>
            <person name="Riley R."/>
            <person name="Savchenko A."/>
            <person name="Shiryaev A."/>
            <person name="Soop K."/>
            <person name="Spirin V."/>
            <person name="Szebenyi C."/>
            <person name="Tomsovsky M."/>
            <person name="Tulloss R.E."/>
            <person name="Uehling J."/>
            <person name="Grigoriev I.V."/>
            <person name="Vagvolgyi C."/>
            <person name="Papp T."/>
            <person name="Martin F.M."/>
            <person name="Miettinen O."/>
            <person name="Hibbett D.S."/>
            <person name="Nagy L.G."/>
        </authorList>
    </citation>
    <scope>NUCLEOTIDE SEQUENCE [LARGE SCALE GENOMIC DNA]</scope>
    <source>
        <strain evidence="3 4">CBS 121175</strain>
    </source>
</reference>
<name>A0A5C3LBY4_COPMA</name>
<evidence type="ECO:0000256" key="1">
    <source>
        <dbReference type="SAM" id="MobiDB-lite"/>
    </source>
</evidence>
<feature type="compositionally biased region" description="Basic and acidic residues" evidence="1">
    <location>
        <begin position="371"/>
        <end position="387"/>
    </location>
</feature>
<evidence type="ECO:0000259" key="2">
    <source>
        <dbReference type="PROSITE" id="PS51011"/>
    </source>
</evidence>
<dbReference type="STRING" id="230819.A0A5C3LBY4"/>
<evidence type="ECO:0000313" key="3">
    <source>
        <dbReference type="EMBL" id="TFK30589.1"/>
    </source>
</evidence>
<gene>
    <name evidence="3" type="ORF">FA15DRAFT_607990</name>
</gene>